<sequence>MSEADSDIKGPLAKRITPDPVEKCRADIEALITPFCGRHSLGHLAEIYRPSPSPSHDDPPTVCSVCEGVVDILHSVCEGRGDLTLSQRQEILEAVPGWIHYLSQGQGSQIASIVRGLIWHPSFTLVLRECCDSVSLETEGDTYTEGEREVLQSSRSRLLSVCSDVGERLRPVWESVNEMLSNPDRRTQKAMWTNRYIGPPWAEDRERRERLRGEVSYLSACLSGLPMHTDEVPLSYVPSIEMQHEASVLMLARSLREHCVSKRERYATMYSNIVPDPEFWYCLGQMKECPGMEGGRHAHGVLIYLAPTTPHSLYQSYRGRMTSLYQSTADPEYVFDSYESHVNRIPRKQLVHSEACVVGLGDGRVMYIQRRHCRVVGVVGYASLNGLCAEAGEDLGTSIAHPLSLVEIPGVYNPF</sequence>
<protein>
    <submittedName>
        <fullName evidence="1">Uncharacterized protein</fullName>
    </submittedName>
</protein>
<dbReference type="Proteomes" id="UP000265618">
    <property type="component" value="Unassembled WGS sequence"/>
</dbReference>
<keyword evidence="2" id="KW-1185">Reference proteome</keyword>
<dbReference type="AlphaFoldDB" id="A0A9K3D3G4"/>
<evidence type="ECO:0000313" key="1">
    <source>
        <dbReference type="EMBL" id="GIQ87336.1"/>
    </source>
</evidence>
<dbReference type="EMBL" id="BDIP01003149">
    <property type="protein sequence ID" value="GIQ87336.1"/>
    <property type="molecule type" value="Genomic_DNA"/>
</dbReference>
<feature type="non-terminal residue" evidence="1">
    <location>
        <position position="415"/>
    </location>
</feature>
<organism evidence="1 2">
    <name type="scientific">Kipferlia bialata</name>
    <dbReference type="NCBI Taxonomy" id="797122"/>
    <lineage>
        <taxon>Eukaryota</taxon>
        <taxon>Metamonada</taxon>
        <taxon>Carpediemonas-like organisms</taxon>
        <taxon>Kipferlia</taxon>
    </lineage>
</organism>
<gene>
    <name evidence="1" type="ORF">KIPB_009352</name>
</gene>
<proteinExistence type="predicted"/>
<name>A0A9K3D3G4_9EUKA</name>
<evidence type="ECO:0000313" key="2">
    <source>
        <dbReference type="Proteomes" id="UP000265618"/>
    </source>
</evidence>
<comment type="caution">
    <text evidence="1">The sequence shown here is derived from an EMBL/GenBank/DDBJ whole genome shotgun (WGS) entry which is preliminary data.</text>
</comment>
<accession>A0A9K3D3G4</accession>
<reference evidence="1 2" key="1">
    <citation type="journal article" date="2018" name="PLoS ONE">
        <title>The draft genome of Kipferlia bialata reveals reductive genome evolution in fornicate parasites.</title>
        <authorList>
            <person name="Tanifuji G."/>
            <person name="Takabayashi S."/>
            <person name="Kume K."/>
            <person name="Takagi M."/>
            <person name="Nakayama T."/>
            <person name="Kamikawa R."/>
            <person name="Inagaki Y."/>
            <person name="Hashimoto T."/>
        </authorList>
    </citation>
    <scope>NUCLEOTIDE SEQUENCE [LARGE SCALE GENOMIC DNA]</scope>
    <source>
        <strain evidence="1">NY0173</strain>
    </source>
</reference>